<feature type="domain" description="Glycosyl hydrolase family 13 catalytic" evidence="4">
    <location>
        <begin position="155"/>
        <end position="548"/>
    </location>
</feature>
<dbReference type="InterPro" id="IPR014756">
    <property type="entry name" value="Ig_E-set"/>
</dbReference>
<keyword evidence="1" id="KW-0378">Hydrolase</keyword>
<gene>
    <name evidence="5" type="ORF">CDA63_08615</name>
</gene>
<dbReference type="InterPro" id="IPR013780">
    <property type="entry name" value="Glyco_hydro_b"/>
</dbReference>
<dbReference type="SUPFAM" id="SSF81296">
    <property type="entry name" value="E set domains"/>
    <property type="match status" value="1"/>
</dbReference>
<dbReference type="Gene3D" id="2.60.40.1180">
    <property type="entry name" value="Golgi alpha-mannosidase II"/>
    <property type="match status" value="1"/>
</dbReference>
<dbReference type="SUPFAM" id="SSF51445">
    <property type="entry name" value="(Trans)glycosidases"/>
    <property type="match status" value="1"/>
</dbReference>
<dbReference type="RefSeq" id="WP_088464049.1">
    <property type="nucleotide sequence ID" value="NZ_NIRR01000011.1"/>
</dbReference>
<protein>
    <submittedName>
        <fullName evidence="5">Alpha-amylase</fullName>
    </submittedName>
</protein>
<dbReference type="SMART" id="SM00642">
    <property type="entry name" value="Aamy"/>
    <property type="match status" value="1"/>
</dbReference>
<dbReference type="InterPro" id="IPR015171">
    <property type="entry name" value="Cyc-maltodext_N"/>
</dbReference>
<evidence type="ECO:0000256" key="3">
    <source>
        <dbReference type="SAM" id="SignalP"/>
    </source>
</evidence>
<dbReference type="InterPro" id="IPR013783">
    <property type="entry name" value="Ig-like_fold"/>
</dbReference>
<proteinExistence type="predicted"/>
<keyword evidence="6" id="KW-1185">Reference proteome</keyword>
<dbReference type="InterPro" id="IPR006047">
    <property type="entry name" value="GH13_cat_dom"/>
</dbReference>
<dbReference type="Pfam" id="PF00128">
    <property type="entry name" value="Alpha-amylase"/>
    <property type="match status" value="1"/>
</dbReference>
<sequence length="636" mass="71945">MLTFRLRLLLAGACLAAMPAAARPAAPTPTITAPTITAVTPATKTAPIARIDPTFWWVGMKNPKLQLLVHGPGIATAVAELRAYAGVTLDGVQKLESPNYLLLNLTISPTAKPGKLQLEFKGAKKFSYAYELKERTTPGDKSKVQGLSQQDLIYFLMPDRFSNGDSKNDYLATMRAPKVARDSMYSRHGGDLKGIENHFDYFKQLGVTALWMTPVVENNMPKASYHGYALTDYYNTDRRYGTTEEYKQFVDHAHQNGLKVVHDVVLNHMGSGNYLFLDQPAADWFNQWPRFTRSNYNASALNDPYGSELDRKLYNQGWFDTTMPDVNQRNPLVATYLIQNFLWWVEYTGLDAYRIDTYPYSDPNFLMQWGQALNDEFPNLFKFGEAWVGSTAQQAFFARNIFQPVDGFKSNLESVFDFQSTFALYDALKGEQPNLNKLYEAVQGDWMYEDASRNVTFLDNHDMSRFYSVIGEDFAKYKMGLAWLLTMRGIPQLYYGTEVLMKNFSNPDGLVRADFPGGFSGDALNYFKARPGQPGEAFEYVRKLANYRKDHAFLHSGKLMQFIPQDNVYTYFRYSPTGTVMVMLNGNKEPKTVDGTRFAERTGDFSSGMEVTTGAALADLKSFTIPGKTAWVVELR</sequence>
<evidence type="ECO:0000259" key="4">
    <source>
        <dbReference type="SMART" id="SM00642"/>
    </source>
</evidence>
<accession>A0A246FL06</accession>
<dbReference type="InterPro" id="IPR019492">
    <property type="entry name" value="Cyclo-malto-dextrinase_C"/>
</dbReference>
<dbReference type="PANTHER" id="PTHR10357">
    <property type="entry name" value="ALPHA-AMYLASE FAMILY MEMBER"/>
    <property type="match status" value="1"/>
</dbReference>
<dbReference type="OrthoDB" id="9806009at2"/>
<feature type="chain" id="PRO_5012264236" evidence="3">
    <location>
        <begin position="23"/>
        <end position="636"/>
    </location>
</feature>
<dbReference type="InterPro" id="IPR017853">
    <property type="entry name" value="GH"/>
</dbReference>
<dbReference type="EMBL" id="NIRR01000011">
    <property type="protein sequence ID" value="OWP63435.1"/>
    <property type="molecule type" value="Genomic_DNA"/>
</dbReference>
<evidence type="ECO:0000256" key="2">
    <source>
        <dbReference type="ARBA" id="ARBA00023295"/>
    </source>
</evidence>
<keyword evidence="3" id="KW-0732">Signal</keyword>
<reference evidence="5 6" key="1">
    <citation type="submission" date="2017-06" db="EMBL/GenBank/DDBJ databases">
        <title>Hymenobacter amundsenii sp. nov. isolated from regoliths in Antarctica.</title>
        <authorList>
            <person name="Sedlacek I."/>
            <person name="Kralova S."/>
            <person name="Pantucek R."/>
            <person name="Svec P."/>
            <person name="Holochova P."/>
            <person name="Stankova E."/>
            <person name="Vrbovska V."/>
            <person name="Busse H.-J."/>
        </authorList>
    </citation>
    <scope>NUCLEOTIDE SEQUENCE [LARGE SCALE GENOMIC DNA]</scope>
    <source>
        <strain evidence="5 6">CCM 8682</strain>
    </source>
</reference>
<dbReference type="Pfam" id="PF10438">
    <property type="entry name" value="Cyc-maltodext_C"/>
    <property type="match status" value="1"/>
</dbReference>
<dbReference type="Gene3D" id="3.20.20.80">
    <property type="entry name" value="Glycosidases"/>
    <property type="match status" value="1"/>
</dbReference>
<organism evidence="5 6">
    <name type="scientific">Hymenobacter amundsenii</name>
    <dbReference type="NCBI Taxonomy" id="2006685"/>
    <lineage>
        <taxon>Bacteria</taxon>
        <taxon>Pseudomonadati</taxon>
        <taxon>Bacteroidota</taxon>
        <taxon>Cytophagia</taxon>
        <taxon>Cytophagales</taxon>
        <taxon>Hymenobacteraceae</taxon>
        <taxon>Hymenobacter</taxon>
    </lineage>
</organism>
<comment type="caution">
    <text evidence="5">The sequence shown here is derived from an EMBL/GenBank/DDBJ whole genome shotgun (WGS) entry which is preliminary data.</text>
</comment>
<evidence type="ECO:0000313" key="6">
    <source>
        <dbReference type="Proteomes" id="UP000197277"/>
    </source>
</evidence>
<keyword evidence="2" id="KW-0326">Glycosidase</keyword>
<evidence type="ECO:0000313" key="5">
    <source>
        <dbReference type="EMBL" id="OWP63435.1"/>
    </source>
</evidence>
<dbReference type="SUPFAM" id="SSF51011">
    <property type="entry name" value="Glycosyl hydrolase domain"/>
    <property type="match status" value="1"/>
</dbReference>
<dbReference type="GO" id="GO:0016798">
    <property type="term" value="F:hydrolase activity, acting on glycosyl bonds"/>
    <property type="evidence" value="ECO:0007669"/>
    <property type="project" value="UniProtKB-KW"/>
</dbReference>
<evidence type="ECO:0000256" key="1">
    <source>
        <dbReference type="ARBA" id="ARBA00022801"/>
    </source>
</evidence>
<dbReference type="Gene3D" id="2.60.40.10">
    <property type="entry name" value="Immunoglobulins"/>
    <property type="match status" value="1"/>
</dbReference>
<feature type="signal peptide" evidence="3">
    <location>
        <begin position="1"/>
        <end position="22"/>
    </location>
</feature>
<name>A0A246FL06_9BACT</name>
<dbReference type="GO" id="GO:0005975">
    <property type="term" value="P:carbohydrate metabolic process"/>
    <property type="evidence" value="ECO:0007669"/>
    <property type="project" value="InterPro"/>
</dbReference>
<dbReference type="Pfam" id="PF09087">
    <property type="entry name" value="Cyc-maltodext_N"/>
    <property type="match status" value="1"/>
</dbReference>
<dbReference type="Proteomes" id="UP000197277">
    <property type="component" value="Unassembled WGS sequence"/>
</dbReference>
<dbReference type="AlphaFoldDB" id="A0A246FL06"/>
<dbReference type="PANTHER" id="PTHR10357:SF210">
    <property type="entry name" value="MALTODEXTRIN GLUCOSIDASE"/>
    <property type="match status" value="1"/>
</dbReference>